<name>A0A835JT15_9ROSI</name>
<dbReference type="InterPro" id="IPR005201">
    <property type="entry name" value="TIM_ENGase"/>
</dbReference>
<evidence type="ECO:0000256" key="4">
    <source>
        <dbReference type="ARBA" id="ARBA00022490"/>
    </source>
</evidence>
<dbReference type="GO" id="GO:0033925">
    <property type="term" value="F:mannosyl-glycoprotein endo-beta-N-acetylglucosaminidase activity"/>
    <property type="evidence" value="ECO:0007669"/>
    <property type="project" value="UniProtKB-EC"/>
</dbReference>
<comment type="caution">
    <text evidence="12">The sequence shown here is derived from an EMBL/GenBank/DDBJ whole genome shotgun (WGS) entry which is preliminary data.</text>
</comment>
<dbReference type="GO" id="GO:0006491">
    <property type="term" value="P:N-glycan processing"/>
    <property type="evidence" value="ECO:0007669"/>
    <property type="project" value="UniProtKB-ARBA"/>
</dbReference>
<evidence type="ECO:0000256" key="8">
    <source>
        <dbReference type="ARBA" id="ARBA00060018"/>
    </source>
</evidence>
<dbReference type="Pfam" id="PF03644">
    <property type="entry name" value="Glyco_hydro_85"/>
    <property type="match status" value="3"/>
</dbReference>
<comment type="function">
    <text evidence="8">Endoglycosidase that releases N-glycans from glycoproteins by cleaving the beta-1,4-glycosidic bond in the N,N'-diacetylchitobiose core. Involved in the production of high-mannose type N-glycans during plant development and fruit maturation.</text>
</comment>
<evidence type="ECO:0000313" key="13">
    <source>
        <dbReference type="Proteomes" id="UP000657918"/>
    </source>
</evidence>
<feature type="domain" description="Cytosolic endo-beta-N-acetylglucosaminidase TIM barrel" evidence="10">
    <location>
        <begin position="1209"/>
        <end position="1280"/>
    </location>
</feature>
<dbReference type="FunFam" id="3.20.20.80:FF:000043">
    <property type="entry name" value="cytosolic endo-beta-N-acetylglucosaminidase"/>
    <property type="match status" value="2"/>
</dbReference>
<dbReference type="PANTHER" id="PTHR13246:SF1">
    <property type="entry name" value="CYTOSOLIC ENDO-BETA-N-ACETYLGLUCOSAMINIDASE"/>
    <property type="match status" value="1"/>
</dbReference>
<feature type="domain" description="Cytosolic endo-beta-N-acetylglucosaminidase C-terminal" evidence="11">
    <location>
        <begin position="1489"/>
        <end position="1609"/>
    </location>
</feature>
<evidence type="ECO:0000259" key="10">
    <source>
        <dbReference type="Pfam" id="PF03644"/>
    </source>
</evidence>
<keyword evidence="13" id="KW-1185">Reference proteome</keyword>
<gene>
    <name evidence="12" type="ORF">SADUNF_Sadunf10G0140300</name>
</gene>
<evidence type="ECO:0000256" key="1">
    <source>
        <dbReference type="ARBA" id="ARBA00004514"/>
    </source>
</evidence>
<dbReference type="EC" id="3.2.1.96" evidence="3"/>
<sequence length="1616" mass="182717">MSVSNEHQSSTVDPPPPPFDPTQPSIPISYPIKTLEDLGSRAYFKSFHYPFNICSVPLADSVLDNRPRVLVCHDMQGGYVDDKWIQGGSNPDAYAIWHWYLIDVFVYFSHNLVTLPPPCWTNTAHRHGVKVLGTFITEWNEGKAVCNKLLSTKESAHMYAELLSELAVALGFDGWLLNMEVELELEQIPNLKEFVSHLTKIMHSSLPGSLVIWYDSVTIEGTLIWQNQLNDENKPFFDICDGIFVNYSWMEDYPRRSAAAAGDRKFDVYMGIDVFGRSTYGGGKWTTNVALDVLKKADVSAAIFAPGWVYETKQPPDFQTAQNHWWSLVEKSWGAVKFYPESLPFYSNFDQGHGYHISVEGRHVSDAPWNNISSQCFQPFLKFTGNPSPDTIEVSVDFKEASYRGGGNITFKGTLEENTDFTTRIFQGELLLGAVPLHITHSVKSEGDSLLGLALQFSSTANERTSVLLASWGTNQFSRKFSKIITPCQVNKPRTAPGWAVLESSIEMNGYTLTEIHAVCYRPKHEHAQLRLENRTDGSEDTLAYSPKEYHAVLGHITMNTSKENTYFPPSSLWLVEGHYIKWSSGSQGSQTVSVKIDWKSKVRTDSRFPRYNIYVEKLSKQAVRDHGVGLGGVQEYLGVANVEAFYVSELPIPATTSSLKFIIQVCGVDGVCQNLDDSPYFQLDVKATTVGGRKMFQLFSHVETINLINPWTHSTNGQKLLGCKSYGKPGIRHFEWFNSLMCERSKAVIRGLLQNTSGMKIRELQRLPSRERKIWVIMILSWMVFVILLCKLSNGKWGKDTLMLISLFRAYINRQTLRALYNFLSLILKKMKSNAPPQDQESSNIDHPPQFDPSQPCIPISYPIKTLEELENRSYFESFHFPFNKSSVPLKPESLPNRPRLLVCHDMQGGYVDDKWVQGGTNPDAYAIWHWYLIDVFVYFSHSLVTLPPPCWTNTAHRHGVKVLGTFITEWDEGRLICNKLLATKESAQMCAERLAELAIDLGFDGWLINMEVDLLEEQIPILEEFVSHLTHTMHSSMPESLVIWYDSVITTGNLRWQDQLNEKNKPFFDICDGIFVNYTWKSNYPDLSAAVAGDRKFDVYMGIDVFGRNTFGGGQWNVVCALKILSALWKGCGIGEVNCSVRGIPGPISWVTPKPGLVHLPPETIGYFVLKLEMILWTCSILDAFCLEWYQFFSHMDPAFMLDRFIFSTNVALDVLKKANVSAAIFAPGWLYETKQPPDFHTAQNCWWELVAKSWGRVNNYPKLLPFYSNFDQGQGYHISVEGNQLTDAPWNNMSCQGFQPRLEFIDGPTPDAIQFIADFKEESYNGGGNITFKGTLEDNVPFTIRLFQGELLLDKMPLIVTYSVKSKGDSLLGLSLQFSSLLSERISVLVAPSEMNGLSHKFSKMIMPSQVSKMASKWIVHEGTVAMDGLILTEIHAVCYRTKSTPRELRSEVRADNQDSALAPSLAEYFAVLGHITIKNSSENLFFPPSTAWLTESQYIKYSLISQGYKTASLKILWKLRDGKNFLFPKYNIYVEKLAKQIDGNATGRLEDTRVYLGAAHVQAFYISDLSIPSHIGRLKFIIQACAADGTCQELDDSPYMLLDVEDQVDHNK</sequence>
<dbReference type="EMBL" id="JADGMS010000010">
    <property type="protein sequence ID" value="KAF9674566.1"/>
    <property type="molecule type" value="Genomic_DNA"/>
</dbReference>
<evidence type="ECO:0000256" key="6">
    <source>
        <dbReference type="ARBA" id="ARBA00023295"/>
    </source>
</evidence>
<dbReference type="Gene3D" id="3.20.20.80">
    <property type="entry name" value="Glycosidases"/>
    <property type="match status" value="3"/>
</dbReference>
<evidence type="ECO:0000259" key="11">
    <source>
        <dbReference type="Pfam" id="PF25529"/>
    </source>
</evidence>
<accession>A0A835JT15</accession>
<feature type="domain" description="Cytosolic endo-beta-N-acetylglucosaminidase TIM barrel" evidence="10">
    <location>
        <begin position="913"/>
        <end position="1127"/>
    </location>
</feature>
<protein>
    <recommendedName>
        <fullName evidence="3">mannosyl-glycoprotein endo-beta-N-acetylglucosaminidase</fullName>
        <ecNumber evidence="3">3.2.1.96</ecNumber>
    </recommendedName>
</protein>
<feature type="domain" description="Cytosolic endo-beta-N-acetylglucosaminidase C-terminal" evidence="11">
    <location>
        <begin position="567"/>
        <end position="686"/>
    </location>
</feature>
<evidence type="ECO:0000256" key="5">
    <source>
        <dbReference type="ARBA" id="ARBA00022801"/>
    </source>
</evidence>
<feature type="region of interest" description="Disordered" evidence="9">
    <location>
        <begin position="1"/>
        <end position="23"/>
    </location>
</feature>
<keyword evidence="5" id="KW-0378">Hydrolase</keyword>
<dbReference type="PANTHER" id="PTHR13246">
    <property type="entry name" value="ENDO BETA N-ACETYLGLUCOSAMINIDASE"/>
    <property type="match status" value="1"/>
</dbReference>
<comment type="subcellular location">
    <subcellularLocation>
        <location evidence="1">Cytoplasm</location>
        <location evidence="1">Cytosol</location>
    </subcellularLocation>
</comment>
<dbReference type="GO" id="GO:0005829">
    <property type="term" value="C:cytosol"/>
    <property type="evidence" value="ECO:0007669"/>
    <property type="project" value="UniProtKB-SubCell"/>
</dbReference>
<keyword evidence="4" id="KW-0963">Cytoplasm</keyword>
<evidence type="ECO:0000256" key="2">
    <source>
        <dbReference type="ARBA" id="ARBA00007849"/>
    </source>
</evidence>
<dbReference type="Pfam" id="PF25529">
    <property type="entry name" value="Ig_ENGASE1_C"/>
    <property type="match status" value="2"/>
</dbReference>
<keyword evidence="6" id="KW-0326">Glycosidase</keyword>
<reference evidence="12 13" key="1">
    <citation type="submission" date="2020-10" db="EMBL/GenBank/DDBJ databases">
        <title>Plant Genome Project.</title>
        <authorList>
            <person name="Zhang R.-G."/>
        </authorList>
    </citation>
    <scope>NUCLEOTIDE SEQUENCE [LARGE SCALE GENOMIC DNA]</scope>
    <source>
        <strain evidence="12">FAFU-HL-1</strain>
        <tissue evidence="12">Leaf</tissue>
    </source>
</reference>
<proteinExistence type="inferred from homology"/>
<comment type="similarity">
    <text evidence="2">Belongs to the glycosyl hydrolase 85 family.</text>
</comment>
<feature type="domain" description="Cytosolic endo-beta-N-acetylglucosaminidase TIM barrel" evidence="10">
    <location>
        <begin position="80"/>
        <end position="356"/>
    </location>
</feature>
<dbReference type="OrthoDB" id="284473at2759"/>
<evidence type="ECO:0000256" key="3">
    <source>
        <dbReference type="ARBA" id="ARBA00012566"/>
    </source>
</evidence>
<dbReference type="CDD" id="cd06547">
    <property type="entry name" value="GH85_ENGase"/>
    <property type="match status" value="2"/>
</dbReference>
<evidence type="ECO:0000256" key="9">
    <source>
        <dbReference type="SAM" id="MobiDB-lite"/>
    </source>
</evidence>
<dbReference type="InterPro" id="IPR032979">
    <property type="entry name" value="ENGase"/>
</dbReference>
<dbReference type="Gene3D" id="2.60.120.260">
    <property type="entry name" value="Galactose-binding domain-like"/>
    <property type="match status" value="2"/>
</dbReference>
<dbReference type="InterPro" id="IPR057882">
    <property type="entry name" value="ENGase_C"/>
</dbReference>
<evidence type="ECO:0000313" key="12">
    <source>
        <dbReference type="EMBL" id="KAF9674566.1"/>
    </source>
</evidence>
<dbReference type="Proteomes" id="UP000657918">
    <property type="component" value="Unassembled WGS sequence"/>
</dbReference>
<organism evidence="12 13">
    <name type="scientific">Salix dunnii</name>
    <dbReference type="NCBI Taxonomy" id="1413687"/>
    <lineage>
        <taxon>Eukaryota</taxon>
        <taxon>Viridiplantae</taxon>
        <taxon>Streptophyta</taxon>
        <taxon>Embryophyta</taxon>
        <taxon>Tracheophyta</taxon>
        <taxon>Spermatophyta</taxon>
        <taxon>Magnoliopsida</taxon>
        <taxon>eudicotyledons</taxon>
        <taxon>Gunneridae</taxon>
        <taxon>Pentapetalae</taxon>
        <taxon>rosids</taxon>
        <taxon>fabids</taxon>
        <taxon>Malpighiales</taxon>
        <taxon>Salicaceae</taxon>
        <taxon>Saliceae</taxon>
        <taxon>Salix</taxon>
    </lineage>
</organism>
<comment type="catalytic activity">
    <reaction evidence="7">
        <text>an N(4)-(oligosaccharide-(1-&gt;3)-[oligosaccharide-(1-&gt;6)]-beta-D-Man-(1-&gt;4)-beta-D-GlcNAc-(1-&gt;4)-alpha-D-GlcNAc)-L-asparaginyl-[protein] + H2O = an oligosaccharide-(1-&gt;3)-[oligosaccharide-(1-&gt;6)]-beta-D-Man-(1-&gt;4)-D-GlcNAc + N(4)-(N-acetyl-beta-D-glucosaminyl)-L-asparaginyl-[protein]</text>
        <dbReference type="Rhea" id="RHEA:73067"/>
        <dbReference type="Rhea" id="RHEA-COMP:12603"/>
        <dbReference type="Rhea" id="RHEA-COMP:18176"/>
        <dbReference type="ChEBI" id="CHEBI:15377"/>
        <dbReference type="ChEBI" id="CHEBI:132248"/>
        <dbReference type="ChEBI" id="CHEBI:192714"/>
        <dbReference type="ChEBI" id="CHEBI:192715"/>
        <dbReference type="EC" id="3.2.1.96"/>
    </reaction>
</comment>
<evidence type="ECO:0000256" key="7">
    <source>
        <dbReference type="ARBA" id="ARBA00034414"/>
    </source>
</evidence>